<dbReference type="PANTHER" id="PTHR47808:SF2">
    <property type="entry name" value="LEM DOMAIN-CONTAINING PROTEIN 2"/>
    <property type="match status" value="1"/>
</dbReference>
<keyword evidence="6" id="KW-0539">Nucleus</keyword>
<keyword evidence="2" id="KW-0597">Phosphoprotein</keyword>
<evidence type="ECO:0000256" key="6">
    <source>
        <dbReference type="ARBA" id="ARBA00023242"/>
    </source>
</evidence>
<feature type="compositionally biased region" description="Low complexity" evidence="7">
    <location>
        <begin position="218"/>
        <end position="228"/>
    </location>
</feature>
<feature type="region of interest" description="Disordered" evidence="7">
    <location>
        <begin position="641"/>
        <end position="694"/>
    </location>
</feature>
<evidence type="ECO:0000313" key="10">
    <source>
        <dbReference type="Proteomes" id="UP000660729"/>
    </source>
</evidence>
<dbReference type="InterPro" id="IPR025856">
    <property type="entry name" value="HeH/LEM_domain"/>
</dbReference>
<dbReference type="Proteomes" id="UP000660729">
    <property type="component" value="Unassembled WGS sequence"/>
</dbReference>
<evidence type="ECO:0000313" key="9">
    <source>
        <dbReference type="EMBL" id="KAF7190861.1"/>
    </source>
</evidence>
<dbReference type="Gene3D" id="1.10.720.40">
    <property type="match status" value="1"/>
</dbReference>
<dbReference type="Gene3D" id="1.10.10.1180">
    <property type="entry name" value="MAN1, winged-helix domain"/>
    <property type="match status" value="1"/>
</dbReference>
<dbReference type="OrthoDB" id="2503928at2759"/>
<dbReference type="GO" id="GO:0003677">
    <property type="term" value="F:DNA binding"/>
    <property type="evidence" value="ECO:0007669"/>
    <property type="project" value="InterPro"/>
</dbReference>
<evidence type="ECO:0000256" key="7">
    <source>
        <dbReference type="SAM" id="MobiDB-lite"/>
    </source>
</evidence>
<feature type="compositionally biased region" description="Polar residues" evidence="7">
    <location>
        <begin position="187"/>
        <end position="203"/>
    </location>
</feature>
<dbReference type="AlphaFoldDB" id="A0A8H6RE49"/>
<keyword evidence="10" id="KW-1185">Reference proteome</keyword>
<evidence type="ECO:0000256" key="5">
    <source>
        <dbReference type="ARBA" id="ARBA00023136"/>
    </source>
</evidence>
<accession>A0A8H6RE49</accession>
<dbReference type="GO" id="GO:0071763">
    <property type="term" value="P:nuclear membrane organization"/>
    <property type="evidence" value="ECO:0007669"/>
    <property type="project" value="TreeGrafter"/>
</dbReference>
<feature type="compositionally biased region" description="Basic and acidic residues" evidence="7">
    <location>
        <begin position="677"/>
        <end position="694"/>
    </location>
</feature>
<dbReference type="GO" id="GO:0003682">
    <property type="term" value="F:chromatin binding"/>
    <property type="evidence" value="ECO:0007669"/>
    <property type="project" value="InterPro"/>
</dbReference>
<dbReference type="EMBL" id="JABCIY010000168">
    <property type="protein sequence ID" value="KAF7190861.1"/>
    <property type="molecule type" value="Genomic_DNA"/>
</dbReference>
<evidence type="ECO:0000259" key="8">
    <source>
        <dbReference type="SMART" id="SM01261"/>
    </source>
</evidence>
<feature type="region of interest" description="Disordered" evidence="7">
    <location>
        <begin position="71"/>
        <end position="254"/>
    </location>
</feature>
<keyword evidence="4" id="KW-1133">Transmembrane helix</keyword>
<organism evidence="9 10">
    <name type="scientific">Pseudocercospora fuligena</name>
    <dbReference type="NCBI Taxonomy" id="685502"/>
    <lineage>
        <taxon>Eukaryota</taxon>
        <taxon>Fungi</taxon>
        <taxon>Dikarya</taxon>
        <taxon>Ascomycota</taxon>
        <taxon>Pezizomycotina</taxon>
        <taxon>Dothideomycetes</taxon>
        <taxon>Dothideomycetidae</taxon>
        <taxon>Mycosphaerellales</taxon>
        <taxon>Mycosphaerellaceae</taxon>
        <taxon>Pseudocercospora</taxon>
    </lineage>
</organism>
<comment type="caution">
    <text evidence="9">The sequence shown here is derived from an EMBL/GenBank/DDBJ whole genome shotgun (WGS) entry which is preliminary data.</text>
</comment>
<protein>
    <submittedName>
        <fullName evidence="9">Inner nuclear membrane protein SRC1</fullName>
    </submittedName>
</protein>
<keyword evidence="3" id="KW-0812">Transmembrane</keyword>
<evidence type="ECO:0000256" key="2">
    <source>
        <dbReference type="ARBA" id="ARBA00022553"/>
    </source>
</evidence>
<name>A0A8H6RE49_9PEZI</name>
<dbReference type="InterPro" id="IPR018996">
    <property type="entry name" value="Man1/Src1-like_C"/>
</dbReference>
<feature type="compositionally biased region" description="Basic and acidic residues" evidence="7">
    <location>
        <begin position="149"/>
        <end position="163"/>
    </location>
</feature>
<dbReference type="InterPro" id="IPR013146">
    <property type="entry name" value="LEM-like_dom"/>
</dbReference>
<feature type="domain" description="LEM-like" evidence="8">
    <location>
        <begin position="9"/>
        <end position="54"/>
    </location>
</feature>
<gene>
    <name evidence="9" type="ORF">HII31_08020</name>
</gene>
<dbReference type="InterPro" id="IPR011015">
    <property type="entry name" value="LEM/LEM-like_dom_sf"/>
</dbReference>
<dbReference type="InterPro" id="IPR041885">
    <property type="entry name" value="MAN1_winged_helix_dom"/>
</dbReference>
<dbReference type="SMART" id="SM01261">
    <property type="entry name" value="Thymopoietin"/>
    <property type="match status" value="1"/>
</dbReference>
<keyword evidence="5" id="KW-0472">Membrane</keyword>
<dbReference type="GO" id="GO:0005637">
    <property type="term" value="C:nuclear inner membrane"/>
    <property type="evidence" value="ECO:0007669"/>
    <property type="project" value="UniProtKB-SubCell"/>
</dbReference>
<evidence type="ECO:0000256" key="1">
    <source>
        <dbReference type="ARBA" id="ARBA00004540"/>
    </source>
</evidence>
<dbReference type="Pfam" id="PF09402">
    <property type="entry name" value="MSC"/>
    <property type="match status" value="1"/>
</dbReference>
<dbReference type="Pfam" id="PF12949">
    <property type="entry name" value="HeH"/>
    <property type="match status" value="1"/>
</dbReference>
<dbReference type="InterPro" id="IPR044780">
    <property type="entry name" value="Heh2/Src1"/>
</dbReference>
<evidence type="ECO:0000256" key="4">
    <source>
        <dbReference type="ARBA" id="ARBA00022989"/>
    </source>
</evidence>
<dbReference type="CDD" id="cd12935">
    <property type="entry name" value="LEM_like"/>
    <property type="match status" value="1"/>
</dbReference>
<dbReference type="GO" id="GO:0005783">
    <property type="term" value="C:endoplasmic reticulum"/>
    <property type="evidence" value="ECO:0007669"/>
    <property type="project" value="TreeGrafter"/>
</dbReference>
<dbReference type="PANTHER" id="PTHR47808">
    <property type="entry name" value="INNER NUCLEAR MEMBRANE PROTEIN HEH2-RELATED"/>
    <property type="match status" value="1"/>
</dbReference>
<evidence type="ECO:0000256" key="3">
    <source>
        <dbReference type="ARBA" id="ARBA00022692"/>
    </source>
</evidence>
<dbReference type="GO" id="GO:0034399">
    <property type="term" value="C:nuclear periphery"/>
    <property type="evidence" value="ECO:0007669"/>
    <property type="project" value="TreeGrafter"/>
</dbReference>
<feature type="compositionally biased region" description="Basic and acidic residues" evidence="7">
    <location>
        <begin position="229"/>
        <end position="247"/>
    </location>
</feature>
<proteinExistence type="predicted"/>
<comment type="subcellular location">
    <subcellularLocation>
        <location evidence="1">Nucleus inner membrane</location>
    </subcellularLocation>
</comment>
<reference evidence="9" key="1">
    <citation type="submission" date="2020-04" db="EMBL/GenBank/DDBJ databases">
        <title>Draft genome resource of the tomato pathogen Pseudocercospora fuligena.</title>
        <authorList>
            <person name="Zaccaron A."/>
        </authorList>
    </citation>
    <scope>NUCLEOTIDE SEQUENCE</scope>
    <source>
        <strain evidence="9">PF001</strain>
    </source>
</reference>
<sequence length="694" mass="76833">MDDQAYLEPDFDPSTLTIPRLRSILVAHNVNYPSSAKKQQLIDLFNENVVSQARKIRAANARVKRTSRGIEDIGTGRKGTGAGDPVDEIPPTPATTRSSRRTTRARTEEAQEVEPTPRGMRHRHSTAPPEGVTPRVVSGKHATIMEEESTPKRQRQERSERSVSRTARTRQSAATPVAVKVEDDESSPFSNENVFQSHATPSDQLRPVSRDSERRRTTMSTARSTSAARDLERRNRDLRRRTDEVRPFRPQTDGAVVPSRKTFEVPIAKQDDVEISEEFTPEEAQELVTAQASGELVPVRRQTQGPGKVAKRGVGAVLLVMASAVGGLWRQEKLQVGYCGVGQPSTEIAGVEIPPWADAVRPQCEPCPPHAFCHENLQTECENGFVLTQHPLSVNGLIPLPPTCEPDSAKARKVNAVKERAVEALRLQNAKYECGEASAPALKETALKTAIATKRRKGMSNEEFEDLWSSAIGEIVNSDEIVSGVDGAEPTLRSTSLARLPFSCAVRRSLRETLREYLWQVIAVLLVLSGGSYTRYRITTGNETEVKAKQLASHALEKLSYQAALHAQDPDLYQENYISVAQLRDDVLRDEFSATRRKALWEKVAKKVEGNSNVRPMVREGRSGDVGRVWEWVGAVGYLESPEGGHNRRKSGRVSFAPDTSGGDSSSFIEGGNGSLVKREEGKMSKWEEQKQYY</sequence>